<evidence type="ECO:0000313" key="4">
    <source>
        <dbReference type="Proteomes" id="UP000067598"/>
    </source>
</evidence>
<dbReference type="PATRIC" id="fig|47770.28.peg.415"/>
<sequence length="197" mass="21634">MNKKLLKLIASSSVAMTLMAPGVAFMQTNPVVMAAEQSQKTVGMTVYKYSKNHCSHAKSMAQGFVGDKVQLTVSQKHVTKMTIHVDGKNSPMGKGQNVNKIVKSLKINGVSGKKENVSADKSSFDFVFAGKAFKNNGWVKMQVTIDFGGKMTEQAWVKYDKVSGLTTSKKKTDKKQKKVSKKSVKKVSKKSTHGQRR</sequence>
<evidence type="ECO:0000313" key="3">
    <source>
        <dbReference type="EMBL" id="KWU04058.1"/>
    </source>
</evidence>
<evidence type="ECO:0008006" key="5">
    <source>
        <dbReference type="Google" id="ProtNLM"/>
    </source>
</evidence>
<feature type="compositionally biased region" description="Basic residues" evidence="1">
    <location>
        <begin position="168"/>
        <end position="197"/>
    </location>
</feature>
<dbReference type="EMBL" id="LJGP01000016">
    <property type="protein sequence ID" value="KWU04058.1"/>
    <property type="molecule type" value="Genomic_DNA"/>
</dbReference>
<evidence type="ECO:0000256" key="1">
    <source>
        <dbReference type="SAM" id="MobiDB-lite"/>
    </source>
</evidence>
<feature type="chain" id="PRO_5007134041" description="Cell surface protein" evidence="2">
    <location>
        <begin position="27"/>
        <end position="197"/>
    </location>
</feature>
<gene>
    <name evidence="3" type="ORF">AEL95_05120</name>
</gene>
<organism evidence="3 4">
    <name type="scientific">Lactobacillus crispatus</name>
    <dbReference type="NCBI Taxonomy" id="47770"/>
    <lineage>
        <taxon>Bacteria</taxon>
        <taxon>Bacillati</taxon>
        <taxon>Bacillota</taxon>
        <taxon>Bacilli</taxon>
        <taxon>Lactobacillales</taxon>
        <taxon>Lactobacillaceae</taxon>
        <taxon>Lactobacillus</taxon>
    </lineage>
</organism>
<feature type="signal peptide" evidence="2">
    <location>
        <begin position="1"/>
        <end position="26"/>
    </location>
</feature>
<keyword evidence="2" id="KW-0732">Signal</keyword>
<dbReference type="AlphaFoldDB" id="A0A109DES9"/>
<accession>A0A109DES9</accession>
<name>A0A109DES9_9LACO</name>
<comment type="caution">
    <text evidence="3">The sequence shown here is derived from an EMBL/GenBank/DDBJ whole genome shotgun (WGS) entry which is preliminary data.</text>
</comment>
<dbReference type="Proteomes" id="UP000067598">
    <property type="component" value="Unassembled WGS sequence"/>
</dbReference>
<proteinExistence type="predicted"/>
<evidence type="ECO:0000256" key="2">
    <source>
        <dbReference type="SAM" id="SignalP"/>
    </source>
</evidence>
<dbReference type="RefSeq" id="WP_060462026.1">
    <property type="nucleotide sequence ID" value="NZ_AP025162.1"/>
</dbReference>
<reference evidence="3 4" key="1">
    <citation type="journal article" date="2016" name="Microbiology (Mosc.)">
        <title>Comparison of Lactobacillus crispatus isolates from Lactobacillus-dominated vaginal microbiomes with isolates from microbiomes containing bacterial vaginosis-associated bacteria.</title>
        <authorList>
            <person name="Abdelmaksoud A.A."/>
            <person name="Koparde V.N."/>
            <person name="Sheth N.U."/>
            <person name="Serrano M.G."/>
            <person name="Glascock A.L."/>
            <person name="Fettweis J.M."/>
            <person name="Strauss Iii J.F."/>
            <person name="Buck G.A."/>
            <person name="Jefferson K.K."/>
        </authorList>
    </citation>
    <scope>NUCLEOTIDE SEQUENCE [LARGE SCALE GENOMIC DNA]</scope>
    <source>
        <strain evidence="3 4">VMC3</strain>
    </source>
</reference>
<protein>
    <recommendedName>
        <fullName evidence="5">Cell surface protein</fullName>
    </recommendedName>
</protein>
<feature type="region of interest" description="Disordered" evidence="1">
    <location>
        <begin position="166"/>
        <end position="197"/>
    </location>
</feature>